<evidence type="ECO:0000313" key="3">
    <source>
        <dbReference type="Proteomes" id="UP001240150"/>
    </source>
</evidence>
<name>A0ABY8WB76_9ACTN</name>
<sequence>MHMITEDLRPLHAAAVRATVGLVARATPADLAKPTPCAGWDLAALLSHMTVQHHGFAAAARGRGADETCWVPAPLGTDFPSRYADAVTDVLAAFAEPGVLDRPFVLPEFGTDRPFPGRLALAFHLVDYVVHGWDVARSLGLPYQPAPEILAATLPIARAVPDDANRLAPGAAFAPAHPVPPGTDPLTEILLLLGRRPGPGRVPEPGRAAA</sequence>
<feature type="domain" description="Mycothiol-dependent maleylpyruvate isomerase metal-binding" evidence="1">
    <location>
        <begin position="13"/>
        <end position="136"/>
    </location>
</feature>
<keyword evidence="3" id="KW-1185">Reference proteome</keyword>
<dbReference type="InterPro" id="IPR017520">
    <property type="entry name" value="CHP03086"/>
</dbReference>
<dbReference type="Proteomes" id="UP001240150">
    <property type="component" value="Chromosome"/>
</dbReference>
<dbReference type="NCBIfam" id="TIGR03083">
    <property type="entry name" value="maleylpyruvate isomerase family mycothiol-dependent enzyme"/>
    <property type="match status" value="1"/>
</dbReference>
<dbReference type="SUPFAM" id="SSF109854">
    <property type="entry name" value="DinB/YfiT-like putative metalloenzymes"/>
    <property type="match status" value="1"/>
</dbReference>
<dbReference type="InterPro" id="IPR017517">
    <property type="entry name" value="Maleyloyr_isom"/>
</dbReference>
<dbReference type="InterPro" id="IPR024344">
    <property type="entry name" value="MDMPI_metal-binding"/>
</dbReference>
<dbReference type="Pfam" id="PF11716">
    <property type="entry name" value="MDMPI_N"/>
    <property type="match status" value="1"/>
</dbReference>
<accession>A0ABY8WB76</accession>
<reference evidence="2 3" key="1">
    <citation type="submission" date="2023-06" db="EMBL/GenBank/DDBJ databases">
        <authorList>
            <person name="Yushchuk O."/>
            <person name="Binda E."/>
            <person name="Ruckert-Reed C."/>
            <person name="Fedorenko V."/>
            <person name="Kalinowski J."/>
            <person name="Marinelli F."/>
        </authorList>
    </citation>
    <scope>NUCLEOTIDE SEQUENCE [LARGE SCALE GENOMIC DNA]</scope>
    <source>
        <strain evidence="2 3">NRRL 3884</strain>
    </source>
</reference>
<organism evidence="2 3">
    <name type="scientific">Actinoplanes oblitus</name>
    <dbReference type="NCBI Taxonomy" id="3040509"/>
    <lineage>
        <taxon>Bacteria</taxon>
        <taxon>Bacillati</taxon>
        <taxon>Actinomycetota</taxon>
        <taxon>Actinomycetes</taxon>
        <taxon>Micromonosporales</taxon>
        <taxon>Micromonosporaceae</taxon>
        <taxon>Actinoplanes</taxon>
    </lineage>
</organism>
<protein>
    <submittedName>
        <fullName evidence="2">TIGR03086 family metal-binding protein</fullName>
    </submittedName>
</protein>
<gene>
    <name evidence="2" type="ORF">ACTOB_007190</name>
</gene>
<evidence type="ECO:0000313" key="2">
    <source>
        <dbReference type="EMBL" id="WIM95119.1"/>
    </source>
</evidence>
<dbReference type="InterPro" id="IPR034660">
    <property type="entry name" value="DinB/YfiT-like"/>
</dbReference>
<proteinExistence type="predicted"/>
<dbReference type="RefSeq" id="WP_284916402.1">
    <property type="nucleotide sequence ID" value="NZ_CP126980.1"/>
</dbReference>
<dbReference type="EMBL" id="CP126980">
    <property type="protein sequence ID" value="WIM95119.1"/>
    <property type="molecule type" value="Genomic_DNA"/>
</dbReference>
<evidence type="ECO:0000259" key="1">
    <source>
        <dbReference type="Pfam" id="PF11716"/>
    </source>
</evidence>
<dbReference type="Gene3D" id="1.20.120.450">
    <property type="entry name" value="dinb family like domain"/>
    <property type="match status" value="1"/>
</dbReference>
<dbReference type="NCBIfam" id="TIGR03086">
    <property type="entry name" value="TIGR03086 family metal-binding protein"/>
    <property type="match status" value="1"/>
</dbReference>